<dbReference type="InterPro" id="IPR007019">
    <property type="entry name" value="SURF6"/>
</dbReference>
<dbReference type="InterPro" id="IPR029188">
    <property type="entry name" value="Rrp14_N"/>
</dbReference>
<accession>A0ABM0JFZ6</accession>
<keyword evidence="4" id="KW-0175">Coiled coil</keyword>
<evidence type="ECO:0000256" key="3">
    <source>
        <dbReference type="ARBA" id="ARBA00023242"/>
    </source>
</evidence>
<feature type="compositionally biased region" description="Basic and acidic residues" evidence="5">
    <location>
        <begin position="336"/>
        <end position="366"/>
    </location>
</feature>
<dbReference type="GeneID" id="101863725"/>
<evidence type="ECO:0000259" key="6">
    <source>
        <dbReference type="Pfam" id="PF04935"/>
    </source>
</evidence>
<protein>
    <submittedName>
        <fullName evidence="9">Ribosomal RNA-processing protein 14-C</fullName>
    </submittedName>
</protein>
<evidence type="ECO:0000256" key="1">
    <source>
        <dbReference type="ARBA" id="ARBA00004123"/>
    </source>
</evidence>
<evidence type="ECO:0000259" key="7">
    <source>
        <dbReference type="Pfam" id="PF15459"/>
    </source>
</evidence>
<feature type="compositionally biased region" description="Basic residues" evidence="5">
    <location>
        <begin position="190"/>
        <end position="208"/>
    </location>
</feature>
<feature type="region of interest" description="Disordered" evidence="5">
    <location>
        <begin position="302"/>
        <end position="382"/>
    </location>
</feature>
<dbReference type="Pfam" id="PF04935">
    <property type="entry name" value="SURF6"/>
    <property type="match status" value="1"/>
</dbReference>
<gene>
    <name evidence="9" type="primary">LOC101863725</name>
</gene>
<reference evidence="9" key="1">
    <citation type="submission" date="2025-08" db="UniProtKB">
        <authorList>
            <consortium name="RefSeq"/>
        </authorList>
    </citation>
    <scope>IDENTIFICATION</scope>
</reference>
<feature type="compositionally biased region" description="Basic residues" evidence="5">
    <location>
        <begin position="367"/>
        <end position="382"/>
    </location>
</feature>
<evidence type="ECO:0000256" key="5">
    <source>
        <dbReference type="SAM" id="MobiDB-lite"/>
    </source>
</evidence>
<name>A0ABM0JFZ6_APLCA</name>
<feature type="region of interest" description="Disordered" evidence="5">
    <location>
        <begin position="49"/>
        <end position="241"/>
    </location>
</feature>
<dbReference type="PANTHER" id="PTHR14369">
    <property type="entry name" value="SURFEIT LOCUS PROTEIN 6"/>
    <property type="match status" value="1"/>
</dbReference>
<feature type="compositionally biased region" description="Polar residues" evidence="5">
    <location>
        <begin position="115"/>
        <end position="126"/>
    </location>
</feature>
<feature type="compositionally biased region" description="Basic and acidic residues" evidence="5">
    <location>
        <begin position="149"/>
        <end position="175"/>
    </location>
</feature>
<evidence type="ECO:0000313" key="8">
    <source>
        <dbReference type="Proteomes" id="UP000694888"/>
    </source>
</evidence>
<feature type="domain" description="Ribosomal RNA-processing protein 14 N-terminal" evidence="7">
    <location>
        <begin position="27"/>
        <end position="81"/>
    </location>
</feature>
<evidence type="ECO:0000313" key="9">
    <source>
        <dbReference type="RefSeq" id="XP_005092817.1"/>
    </source>
</evidence>
<comment type="similarity">
    <text evidence="2">Belongs to the SURF6 family.</text>
</comment>
<evidence type="ECO:0000256" key="4">
    <source>
        <dbReference type="SAM" id="Coils"/>
    </source>
</evidence>
<keyword evidence="3" id="KW-0539">Nucleus</keyword>
<keyword evidence="8" id="KW-1185">Reference proteome</keyword>
<organism evidence="8 9">
    <name type="scientific">Aplysia californica</name>
    <name type="common">California sea hare</name>
    <dbReference type="NCBI Taxonomy" id="6500"/>
    <lineage>
        <taxon>Eukaryota</taxon>
        <taxon>Metazoa</taxon>
        <taxon>Spiralia</taxon>
        <taxon>Lophotrochozoa</taxon>
        <taxon>Mollusca</taxon>
        <taxon>Gastropoda</taxon>
        <taxon>Heterobranchia</taxon>
        <taxon>Euthyneura</taxon>
        <taxon>Tectipleura</taxon>
        <taxon>Aplysiida</taxon>
        <taxon>Aplysioidea</taxon>
        <taxon>Aplysiidae</taxon>
        <taxon>Aplysia</taxon>
    </lineage>
</organism>
<feature type="compositionally biased region" description="Basic and acidic residues" evidence="5">
    <location>
        <begin position="306"/>
        <end position="316"/>
    </location>
</feature>
<dbReference type="RefSeq" id="XP_005092817.1">
    <property type="nucleotide sequence ID" value="XM_005092760.3"/>
</dbReference>
<dbReference type="InterPro" id="IPR029190">
    <property type="entry name" value="Rrp14/SURF6_C"/>
</dbReference>
<feature type="coiled-coil region" evidence="4">
    <location>
        <begin position="261"/>
        <end position="288"/>
    </location>
</feature>
<dbReference type="Pfam" id="PF15459">
    <property type="entry name" value="RRP14"/>
    <property type="match status" value="1"/>
</dbReference>
<feature type="region of interest" description="Disordered" evidence="5">
    <location>
        <begin position="1"/>
        <end position="21"/>
    </location>
</feature>
<feature type="domain" description="Ribosomal RNA-processing protein 14/surfeit locus protein 6 C-terminal" evidence="6">
    <location>
        <begin position="187"/>
        <end position="370"/>
    </location>
</feature>
<comment type="subcellular location">
    <subcellularLocation>
        <location evidence="1">Nucleus</location>
    </subcellularLocation>
</comment>
<feature type="compositionally biased region" description="Basic residues" evidence="5">
    <location>
        <begin position="319"/>
        <end position="335"/>
    </location>
</feature>
<proteinExistence type="inferred from homology"/>
<feature type="compositionally biased region" description="Polar residues" evidence="5">
    <location>
        <begin position="86"/>
        <end position="98"/>
    </location>
</feature>
<dbReference type="Proteomes" id="UP000694888">
    <property type="component" value="Unplaced"/>
</dbReference>
<evidence type="ECO:0000256" key="2">
    <source>
        <dbReference type="ARBA" id="ARBA00005904"/>
    </source>
</evidence>
<feature type="compositionally biased region" description="Basic and acidic residues" evidence="5">
    <location>
        <begin position="1"/>
        <end position="10"/>
    </location>
</feature>
<dbReference type="PANTHER" id="PTHR14369:SF0">
    <property type="entry name" value="SURFEIT LOCUS PROTEIN 6"/>
    <property type="match status" value="1"/>
</dbReference>
<feature type="compositionally biased region" description="Basic residues" evidence="5">
    <location>
        <begin position="72"/>
        <end position="83"/>
    </location>
</feature>
<feature type="compositionally biased region" description="Basic residues" evidence="5">
    <location>
        <begin position="138"/>
        <end position="148"/>
    </location>
</feature>
<sequence length="382" mass="43842">MCKSLPKAEEVNTDTMSDEEDMILDQVKRDNNHFKGLLDLIPPQSYFSQEEKDEIWGNNTDTGDSNEAGFGSKKKKQHNRKKSGAVSLSSLTVTQITELRQKGLTVGSTKRNEVGTEQSSDASGPGSSIAAKHEGKKQSRTQKNKKNKGKEMQRRENRLEELKQKLQVKLEEMKARKSAGNPVNAQEQKKLKRQEKKVNSKLKQKNKNHKVEPQGNKLADGLRSPPQNKILNENGDPVKSKFDFSVISFGNDKSKSNDLQGRDYKRLLEKVERRKEKVEKLKEKDLEAGKKLEEKIQWQTVMSKAQGEKVKDDPTLLKKAAKKKDKIKEKKKRKWGDRAKTVEEQQKKKQDRRQANLDKRKSDNKDKKRKKMIKKGRIIPGF</sequence>